<sequence length="70" mass="8288">MKHFISFLPFFFMSILSLSCSNKPAEKEMKMPMLFDTKEQAEKEAYKFDCEGAHQMGDKWMPCSKHEHNH</sequence>
<organism evidence="1 2">
    <name type="scientific">Prochlorococcus marinus (strain AS9601)</name>
    <dbReference type="NCBI Taxonomy" id="146891"/>
    <lineage>
        <taxon>Bacteria</taxon>
        <taxon>Bacillati</taxon>
        <taxon>Cyanobacteriota</taxon>
        <taxon>Cyanophyceae</taxon>
        <taxon>Synechococcales</taxon>
        <taxon>Prochlorococcaceae</taxon>
        <taxon>Prochlorococcus</taxon>
    </lineage>
</organism>
<name>A2BRX0_PROMS</name>
<dbReference type="AlphaFoldDB" id="A2BRX0"/>
<dbReference type="InterPro" id="IPR022196">
    <property type="entry name" value="DUF3721"/>
</dbReference>
<reference evidence="1 2" key="1">
    <citation type="journal article" date="2007" name="PLoS Genet.">
        <title>Patterns and implications of gene gain and loss in the evolution of Prochlorococcus.</title>
        <authorList>
            <person name="Kettler G.C."/>
            <person name="Martiny A.C."/>
            <person name="Huang K."/>
            <person name="Zucker J."/>
            <person name="Coleman M.L."/>
            <person name="Rodrigue S."/>
            <person name="Chen F."/>
            <person name="Lapidus A."/>
            <person name="Ferriera S."/>
            <person name="Johnson J."/>
            <person name="Steglich C."/>
            <person name="Church G.M."/>
            <person name="Richardson P."/>
            <person name="Chisholm S.W."/>
        </authorList>
    </citation>
    <scope>NUCLEOTIDE SEQUENCE [LARGE SCALE GENOMIC DNA]</scope>
    <source>
        <strain evidence="1 2">AS9601</strain>
    </source>
</reference>
<protein>
    <recommendedName>
        <fullName evidence="3">Protein family PM-24</fullName>
    </recommendedName>
</protein>
<dbReference type="HOGENOM" id="CLU_160680_0_0_3"/>
<dbReference type="KEGG" id="pmb:A9601_12471"/>
<dbReference type="Proteomes" id="UP000002590">
    <property type="component" value="Chromosome"/>
</dbReference>
<evidence type="ECO:0008006" key="3">
    <source>
        <dbReference type="Google" id="ProtNLM"/>
    </source>
</evidence>
<evidence type="ECO:0000313" key="1">
    <source>
        <dbReference type="EMBL" id="ABM70531.1"/>
    </source>
</evidence>
<dbReference type="Pfam" id="PF12518">
    <property type="entry name" value="DUF3721"/>
    <property type="match status" value="1"/>
</dbReference>
<gene>
    <name evidence="1" type="ordered locus">A9601_12471</name>
</gene>
<evidence type="ECO:0000313" key="2">
    <source>
        <dbReference type="Proteomes" id="UP000002590"/>
    </source>
</evidence>
<dbReference type="eggNOG" id="ENOG502ZWZ0">
    <property type="taxonomic scope" value="Bacteria"/>
</dbReference>
<dbReference type="EMBL" id="CP000551">
    <property type="protein sequence ID" value="ABM70531.1"/>
    <property type="molecule type" value="Genomic_DNA"/>
</dbReference>
<proteinExistence type="predicted"/>
<accession>A2BRX0</accession>
<dbReference type="PROSITE" id="PS51257">
    <property type="entry name" value="PROKAR_LIPOPROTEIN"/>
    <property type="match status" value="1"/>
</dbReference>